<sequence>MPMPAKQPVDRRAAGRLNLLFVGLTAVLLGYFMVWLPGPAVGLQLIGIELGEWIKFLGVGGRRDWFYLPPIVIGLVLALLAATWPNGRPATWLARGGAVAVALLAFPAVAAIQLEPRGEWLPRLLGIGVVIVVAGLGAGVAARAPDAHWPWLLMGLVALAGLLLPTIQYLAVRPVAEAIMRRPLGVGPGVWLNGGGALLVAAAALLEWRARWTAAKIKDSRRATV</sequence>
<dbReference type="AlphaFoldDB" id="A0A160T278"/>
<dbReference type="KEGG" id="pbf:CFX0092_A0653"/>
<feature type="transmembrane region" description="Helical" evidence="1">
    <location>
        <begin position="149"/>
        <end position="170"/>
    </location>
</feature>
<feature type="transmembrane region" description="Helical" evidence="1">
    <location>
        <begin position="120"/>
        <end position="142"/>
    </location>
</feature>
<feature type="transmembrane region" description="Helical" evidence="1">
    <location>
        <begin position="92"/>
        <end position="114"/>
    </location>
</feature>
<reference evidence="2" key="1">
    <citation type="submission" date="2016-01" db="EMBL/GenBank/DDBJ databases">
        <authorList>
            <person name="Mcilroy J.S."/>
            <person name="Karst M S."/>
            <person name="Albertsen M."/>
        </authorList>
    </citation>
    <scope>NUCLEOTIDE SEQUENCE</scope>
    <source>
        <strain evidence="2">Cfx-K</strain>
    </source>
</reference>
<accession>A0A160T278</accession>
<protein>
    <submittedName>
        <fullName evidence="2">Uncharacterized protein</fullName>
    </submittedName>
</protein>
<evidence type="ECO:0000256" key="1">
    <source>
        <dbReference type="SAM" id="Phobius"/>
    </source>
</evidence>
<feature type="transmembrane region" description="Helical" evidence="1">
    <location>
        <begin position="66"/>
        <end position="85"/>
    </location>
</feature>
<evidence type="ECO:0000313" key="3">
    <source>
        <dbReference type="Proteomes" id="UP000215027"/>
    </source>
</evidence>
<keyword evidence="1" id="KW-1133">Transmembrane helix</keyword>
<gene>
    <name evidence="2" type="ORF">CFX0092_A0653</name>
</gene>
<dbReference type="EMBL" id="LN890655">
    <property type="protein sequence ID" value="CUS02520.1"/>
    <property type="molecule type" value="Genomic_DNA"/>
</dbReference>
<keyword evidence="1" id="KW-0812">Transmembrane</keyword>
<dbReference type="Proteomes" id="UP000215027">
    <property type="component" value="Chromosome I"/>
</dbReference>
<proteinExistence type="predicted"/>
<keyword evidence="3" id="KW-1185">Reference proteome</keyword>
<evidence type="ECO:0000313" key="2">
    <source>
        <dbReference type="EMBL" id="CUS02520.1"/>
    </source>
</evidence>
<keyword evidence="1" id="KW-0472">Membrane</keyword>
<organism evidence="2 3">
    <name type="scientific">Candidatus Promineifilum breve</name>
    <dbReference type="NCBI Taxonomy" id="1806508"/>
    <lineage>
        <taxon>Bacteria</taxon>
        <taxon>Bacillati</taxon>
        <taxon>Chloroflexota</taxon>
        <taxon>Ardenticatenia</taxon>
        <taxon>Candidatus Promineifilales</taxon>
        <taxon>Candidatus Promineifilaceae</taxon>
        <taxon>Candidatus Promineifilum</taxon>
    </lineage>
</organism>
<feature type="transmembrane region" description="Helical" evidence="1">
    <location>
        <begin position="190"/>
        <end position="208"/>
    </location>
</feature>
<name>A0A160T278_9CHLR</name>